<feature type="non-terminal residue" evidence="1">
    <location>
        <position position="1"/>
    </location>
</feature>
<dbReference type="EMBL" id="LAZR01052582">
    <property type="protein sequence ID" value="KKK82636.1"/>
    <property type="molecule type" value="Genomic_DNA"/>
</dbReference>
<proteinExistence type="predicted"/>
<comment type="caution">
    <text evidence="1">The sequence shown here is derived from an EMBL/GenBank/DDBJ whole genome shotgun (WGS) entry which is preliminary data.</text>
</comment>
<organism evidence="1">
    <name type="scientific">marine sediment metagenome</name>
    <dbReference type="NCBI Taxonomy" id="412755"/>
    <lineage>
        <taxon>unclassified sequences</taxon>
        <taxon>metagenomes</taxon>
        <taxon>ecological metagenomes</taxon>
    </lineage>
</organism>
<dbReference type="AlphaFoldDB" id="A0A0F9BDZ4"/>
<accession>A0A0F9BDZ4</accession>
<reference evidence="1" key="1">
    <citation type="journal article" date="2015" name="Nature">
        <title>Complex archaea that bridge the gap between prokaryotes and eukaryotes.</title>
        <authorList>
            <person name="Spang A."/>
            <person name="Saw J.H."/>
            <person name="Jorgensen S.L."/>
            <person name="Zaremba-Niedzwiedzka K."/>
            <person name="Martijn J."/>
            <person name="Lind A.E."/>
            <person name="van Eijk R."/>
            <person name="Schleper C."/>
            <person name="Guy L."/>
            <person name="Ettema T.J."/>
        </authorList>
    </citation>
    <scope>NUCLEOTIDE SEQUENCE</scope>
</reference>
<protein>
    <submittedName>
        <fullName evidence="1">Uncharacterized protein</fullName>
    </submittedName>
</protein>
<gene>
    <name evidence="1" type="ORF">LCGC14_2801440</name>
</gene>
<evidence type="ECO:0000313" key="1">
    <source>
        <dbReference type="EMBL" id="KKK82636.1"/>
    </source>
</evidence>
<sequence length="45" mass="4979">NTTALKLLNMDEGRVAYVRDMGFFTVSDSAYPEGVVQFSHPITSI</sequence>
<name>A0A0F9BDZ4_9ZZZZ</name>